<comment type="function">
    <text evidence="5">Involved in chromosome partition. Localize to both poles of the predivisional cell following completion of DNA replication. Binds to the DNA origin of replication.</text>
</comment>
<dbReference type="Pfam" id="PF17762">
    <property type="entry name" value="HTH_ParB"/>
    <property type="match status" value="1"/>
</dbReference>
<evidence type="ECO:0000259" key="7">
    <source>
        <dbReference type="SMART" id="SM00470"/>
    </source>
</evidence>
<dbReference type="GO" id="GO:0005694">
    <property type="term" value="C:chromosome"/>
    <property type="evidence" value="ECO:0007669"/>
    <property type="project" value="TreeGrafter"/>
</dbReference>
<accession>A0A1E2VCV0</accession>
<dbReference type="CDD" id="cd16393">
    <property type="entry name" value="SPO0J_N"/>
    <property type="match status" value="1"/>
</dbReference>
<dbReference type="Gene3D" id="1.10.10.2830">
    <property type="match status" value="1"/>
</dbReference>
<dbReference type="Proteomes" id="UP000094291">
    <property type="component" value="Unassembled WGS sequence"/>
</dbReference>
<dbReference type="SUPFAM" id="SSF109709">
    <property type="entry name" value="KorB DNA-binding domain-like"/>
    <property type="match status" value="1"/>
</dbReference>
<evidence type="ECO:0000256" key="4">
    <source>
        <dbReference type="ARBA" id="ARBA00023125"/>
    </source>
</evidence>
<name>A0A1E2VCV0_9GAMM</name>
<evidence type="ECO:0000313" key="8">
    <source>
        <dbReference type="EMBL" id="ODC04784.1"/>
    </source>
</evidence>
<evidence type="ECO:0000256" key="3">
    <source>
        <dbReference type="ARBA" id="ARBA00022829"/>
    </source>
</evidence>
<dbReference type="InterPro" id="IPR041468">
    <property type="entry name" value="HTH_ParB/Spo0J"/>
</dbReference>
<evidence type="ECO:0000256" key="1">
    <source>
        <dbReference type="ARBA" id="ARBA00006295"/>
    </source>
</evidence>
<dbReference type="Gene3D" id="3.90.1530.30">
    <property type="match status" value="1"/>
</dbReference>
<proteinExistence type="inferred from homology"/>
<sequence>MSASKKRGLGRGLDALLGAGGTRPQAVSVEEDTTPAVQNVDGTLRQLPIEQLQRGRFQPRRDMHPEALEELADSIRQQGIMQPVVVRAVGVERYEIIAGERRWRAAQQAGLERVPALIREIDDAAAIAMALIENIQREDLNPLEEALALQRLQQEFELTQQQVAEAVGKSRVSVTNLMRLLSLHEDVKRLLENGDLEMGHARALLALSPHQQIDAARQVVARGLSVRQTEALVRQLQQPKSPAKDQAKDSPDVQRLEQKLQDTLGAPVKIRHQDSGKGRLEIRYTSLEELDGILQHIR</sequence>
<dbReference type="GO" id="GO:0003677">
    <property type="term" value="F:DNA binding"/>
    <property type="evidence" value="ECO:0007669"/>
    <property type="project" value="UniProtKB-KW"/>
</dbReference>
<dbReference type="FunFam" id="1.10.10.2830:FF:000001">
    <property type="entry name" value="Chromosome partitioning protein ParB"/>
    <property type="match status" value="1"/>
</dbReference>
<evidence type="ECO:0000256" key="6">
    <source>
        <dbReference type="SAM" id="MobiDB-lite"/>
    </source>
</evidence>
<dbReference type="FunFam" id="3.90.1530.30:FF:000001">
    <property type="entry name" value="Chromosome partitioning protein ParB"/>
    <property type="match status" value="1"/>
</dbReference>
<dbReference type="Pfam" id="PF02195">
    <property type="entry name" value="ParB_N"/>
    <property type="match status" value="1"/>
</dbReference>
<dbReference type="SUPFAM" id="SSF110849">
    <property type="entry name" value="ParB/Sulfiredoxin"/>
    <property type="match status" value="1"/>
</dbReference>
<gene>
    <name evidence="8" type="ORF">BFW38_15860</name>
</gene>
<feature type="region of interest" description="Disordered" evidence="6">
    <location>
        <begin position="1"/>
        <end position="34"/>
    </location>
</feature>
<keyword evidence="3" id="KW-0159">Chromosome partition</keyword>
<dbReference type="EMBL" id="MDTQ01000001">
    <property type="protein sequence ID" value="ODC04784.1"/>
    <property type="molecule type" value="Genomic_DNA"/>
</dbReference>
<comment type="similarity">
    <text evidence="1">Belongs to the ParB family.</text>
</comment>
<dbReference type="InterPro" id="IPR057240">
    <property type="entry name" value="ParB_dimer_C"/>
</dbReference>
<dbReference type="InterPro" id="IPR036086">
    <property type="entry name" value="ParB/Sulfiredoxin_sf"/>
</dbReference>
<dbReference type="InterPro" id="IPR004437">
    <property type="entry name" value="ParB/RepB/Spo0J"/>
</dbReference>
<evidence type="ECO:0000256" key="2">
    <source>
        <dbReference type="ARBA" id="ARBA00022372"/>
    </source>
</evidence>
<dbReference type="PANTHER" id="PTHR33375">
    <property type="entry name" value="CHROMOSOME-PARTITIONING PROTEIN PARB-RELATED"/>
    <property type="match status" value="1"/>
</dbReference>
<dbReference type="SMART" id="SM00470">
    <property type="entry name" value="ParB"/>
    <property type="match status" value="1"/>
</dbReference>
<dbReference type="RefSeq" id="WP_068999768.1">
    <property type="nucleotide sequence ID" value="NZ_MDTQ01000001.1"/>
</dbReference>
<reference evidence="8 9" key="1">
    <citation type="submission" date="2016-08" db="EMBL/GenBank/DDBJ databases">
        <authorList>
            <person name="Seilhamer J.J."/>
        </authorList>
    </citation>
    <scope>NUCLEOTIDE SEQUENCE [LARGE SCALE GENOMIC DNA]</scope>
    <source>
        <strain evidence="8 9">PH27A</strain>
    </source>
</reference>
<dbReference type="PANTHER" id="PTHR33375:SF1">
    <property type="entry name" value="CHROMOSOME-PARTITIONING PROTEIN PARB-RELATED"/>
    <property type="match status" value="1"/>
</dbReference>
<protein>
    <recommendedName>
        <fullName evidence="2">Probable chromosome-partitioning protein ParB</fullName>
    </recommendedName>
</protein>
<evidence type="ECO:0000256" key="5">
    <source>
        <dbReference type="ARBA" id="ARBA00025472"/>
    </source>
</evidence>
<dbReference type="GO" id="GO:0007059">
    <property type="term" value="P:chromosome segregation"/>
    <property type="evidence" value="ECO:0007669"/>
    <property type="project" value="UniProtKB-KW"/>
</dbReference>
<feature type="domain" description="ParB-like N-terminal" evidence="7">
    <location>
        <begin position="45"/>
        <end position="135"/>
    </location>
</feature>
<dbReference type="InterPro" id="IPR003115">
    <property type="entry name" value="ParB_N"/>
</dbReference>
<organism evidence="8 9">
    <name type="scientific">Terasakiispira papahanaumokuakeensis</name>
    <dbReference type="NCBI Taxonomy" id="197479"/>
    <lineage>
        <taxon>Bacteria</taxon>
        <taxon>Pseudomonadati</taxon>
        <taxon>Pseudomonadota</taxon>
        <taxon>Gammaproteobacteria</taxon>
        <taxon>Oceanospirillales</taxon>
        <taxon>Terasakiispira</taxon>
    </lineage>
</organism>
<dbReference type="STRING" id="197479.BFW38_15860"/>
<evidence type="ECO:0000313" key="9">
    <source>
        <dbReference type="Proteomes" id="UP000094291"/>
    </source>
</evidence>
<dbReference type="InterPro" id="IPR050336">
    <property type="entry name" value="Chromosome_partition/occlusion"/>
</dbReference>
<comment type="caution">
    <text evidence="8">The sequence shown here is derived from an EMBL/GenBank/DDBJ whole genome shotgun (WGS) entry which is preliminary data.</text>
</comment>
<keyword evidence="9" id="KW-1185">Reference proteome</keyword>
<dbReference type="NCBIfam" id="TIGR00180">
    <property type="entry name" value="parB_part"/>
    <property type="match status" value="1"/>
</dbReference>
<dbReference type="OrthoDB" id="9802051at2"/>
<keyword evidence="4" id="KW-0238">DNA-binding</keyword>
<feature type="compositionally biased region" description="Basic and acidic residues" evidence="6">
    <location>
        <begin position="242"/>
        <end position="260"/>
    </location>
</feature>
<dbReference type="GO" id="GO:0045881">
    <property type="term" value="P:positive regulation of sporulation resulting in formation of a cellular spore"/>
    <property type="evidence" value="ECO:0007669"/>
    <property type="project" value="TreeGrafter"/>
</dbReference>
<dbReference type="AlphaFoldDB" id="A0A1E2VCV0"/>
<feature type="region of interest" description="Disordered" evidence="6">
    <location>
        <begin position="234"/>
        <end position="266"/>
    </location>
</feature>
<dbReference type="Pfam" id="PF23552">
    <property type="entry name" value="ParB_C"/>
    <property type="match status" value="1"/>
</dbReference>